<dbReference type="GO" id="GO:0004673">
    <property type="term" value="F:protein histidine kinase activity"/>
    <property type="evidence" value="ECO:0007669"/>
    <property type="project" value="UniProtKB-EC"/>
</dbReference>
<reference evidence="15" key="1">
    <citation type="journal article" date="2019" name="Int. J. Syst. Evol. Microbiol.">
        <title>The Global Catalogue of Microorganisms (GCM) 10K type strain sequencing project: providing services to taxonomists for standard genome sequencing and annotation.</title>
        <authorList>
            <consortium name="The Broad Institute Genomics Platform"/>
            <consortium name="The Broad Institute Genome Sequencing Center for Infectious Disease"/>
            <person name="Wu L."/>
            <person name="Ma J."/>
        </authorList>
    </citation>
    <scope>NUCLEOTIDE SEQUENCE [LARGE SCALE GENOMIC DNA]</scope>
    <source>
        <strain evidence="15">CCUG 53270</strain>
    </source>
</reference>
<dbReference type="InterPro" id="IPR010559">
    <property type="entry name" value="Sig_transdc_His_kin_internal"/>
</dbReference>
<evidence type="ECO:0000256" key="6">
    <source>
        <dbReference type="ARBA" id="ARBA00022679"/>
    </source>
</evidence>
<dbReference type="EC" id="2.7.13.3" evidence="3"/>
<keyword evidence="9" id="KW-0067">ATP-binding</keyword>
<dbReference type="InterPro" id="IPR036890">
    <property type="entry name" value="HATPase_C_sf"/>
</dbReference>
<evidence type="ECO:0000256" key="9">
    <source>
        <dbReference type="ARBA" id="ARBA00022840"/>
    </source>
</evidence>
<protein>
    <recommendedName>
        <fullName evidence="3">histidine kinase</fullName>
        <ecNumber evidence="3">2.7.13.3</ecNumber>
    </recommendedName>
</protein>
<evidence type="ECO:0000256" key="1">
    <source>
        <dbReference type="ARBA" id="ARBA00000085"/>
    </source>
</evidence>
<evidence type="ECO:0000256" key="8">
    <source>
        <dbReference type="ARBA" id="ARBA00022777"/>
    </source>
</evidence>
<keyword evidence="4" id="KW-1003">Cell membrane</keyword>
<dbReference type="InterPro" id="IPR003594">
    <property type="entry name" value="HATPase_dom"/>
</dbReference>
<dbReference type="Pfam" id="PF00672">
    <property type="entry name" value="HAMP"/>
    <property type="match status" value="1"/>
</dbReference>
<evidence type="ECO:0000313" key="15">
    <source>
        <dbReference type="Proteomes" id="UP001597180"/>
    </source>
</evidence>
<dbReference type="SMART" id="SM00387">
    <property type="entry name" value="HATPase_c"/>
    <property type="match status" value="1"/>
</dbReference>
<dbReference type="EMBL" id="JBHTLU010000006">
    <property type="protein sequence ID" value="MFD1218776.1"/>
    <property type="molecule type" value="Genomic_DNA"/>
</dbReference>
<keyword evidence="6 14" id="KW-0808">Transferase</keyword>
<dbReference type="SUPFAM" id="SSF55874">
    <property type="entry name" value="ATPase domain of HSP90 chaperone/DNA topoisomerase II/histidine kinase"/>
    <property type="match status" value="1"/>
</dbReference>
<keyword evidence="15" id="KW-1185">Reference proteome</keyword>
<evidence type="ECO:0000256" key="4">
    <source>
        <dbReference type="ARBA" id="ARBA00022475"/>
    </source>
</evidence>
<keyword evidence="10" id="KW-0902">Two-component regulatory system</keyword>
<evidence type="ECO:0000256" key="7">
    <source>
        <dbReference type="ARBA" id="ARBA00022741"/>
    </source>
</evidence>
<keyword evidence="7" id="KW-0547">Nucleotide-binding</keyword>
<dbReference type="InterPro" id="IPR004358">
    <property type="entry name" value="Sig_transdc_His_kin-like_C"/>
</dbReference>
<dbReference type="PANTHER" id="PTHR34220">
    <property type="entry name" value="SENSOR HISTIDINE KINASE YPDA"/>
    <property type="match status" value="1"/>
</dbReference>
<evidence type="ECO:0000313" key="14">
    <source>
        <dbReference type="EMBL" id="MFD1218776.1"/>
    </source>
</evidence>
<dbReference type="SMART" id="SM00304">
    <property type="entry name" value="HAMP"/>
    <property type="match status" value="1"/>
</dbReference>
<dbReference type="Gene3D" id="6.10.340.10">
    <property type="match status" value="1"/>
</dbReference>
<organism evidence="14 15">
    <name type="scientific">Paenibacillus vulneris</name>
    <dbReference type="NCBI Taxonomy" id="1133364"/>
    <lineage>
        <taxon>Bacteria</taxon>
        <taxon>Bacillati</taxon>
        <taxon>Bacillota</taxon>
        <taxon>Bacilli</taxon>
        <taxon>Bacillales</taxon>
        <taxon>Paenibacillaceae</taxon>
        <taxon>Paenibacillus</taxon>
    </lineage>
</organism>
<dbReference type="PROSITE" id="PS50109">
    <property type="entry name" value="HIS_KIN"/>
    <property type="match status" value="1"/>
</dbReference>
<feature type="domain" description="Histidine kinase" evidence="12">
    <location>
        <begin position="277"/>
        <end position="482"/>
    </location>
</feature>
<keyword evidence="11" id="KW-0472">Membrane</keyword>
<dbReference type="RefSeq" id="WP_345587622.1">
    <property type="nucleotide sequence ID" value="NZ_BAABJG010000012.1"/>
</dbReference>
<evidence type="ECO:0000256" key="10">
    <source>
        <dbReference type="ARBA" id="ARBA00023012"/>
    </source>
</evidence>
<dbReference type="Gene3D" id="3.30.565.10">
    <property type="entry name" value="Histidine kinase-like ATPase, C-terminal domain"/>
    <property type="match status" value="1"/>
</dbReference>
<dbReference type="Pfam" id="PF06580">
    <property type="entry name" value="His_kinase"/>
    <property type="match status" value="1"/>
</dbReference>
<comment type="subcellular location">
    <subcellularLocation>
        <location evidence="2">Cell membrane</location>
        <topology evidence="2">Multi-pass membrane protein</topology>
    </subcellularLocation>
</comment>
<proteinExistence type="predicted"/>
<dbReference type="Proteomes" id="UP001597180">
    <property type="component" value="Unassembled WGS sequence"/>
</dbReference>
<evidence type="ECO:0000256" key="11">
    <source>
        <dbReference type="ARBA" id="ARBA00023136"/>
    </source>
</evidence>
<dbReference type="CDD" id="cd06225">
    <property type="entry name" value="HAMP"/>
    <property type="match status" value="1"/>
</dbReference>
<dbReference type="InterPro" id="IPR050640">
    <property type="entry name" value="Bact_2-comp_sensor_kinase"/>
</dbReference>
<comment type="caution">
    <text evidence="14">The sequence shown here is derived from an EMBL/GenBank/DDBJ whole genome shotgun (WGS) entry which is preliminary data.</text>
</comment>
<accession>A0ABW3UFU7</accession>
<keyword evidence="5" id="KW-0597">Phosphoprotein</keyword>
<evidence type="ECO:0000259" key="13">
    <source>
        <dbReference type="PROSITE" id="PS50885"/>
    </source>
</evidence>
<dbReference type="Pfam" id="PF02518">
    <property type="entry name" value="HATPase_c"/>
    <property type="match status" value="1"/>
</dbReference>
<dbReference type="InterPro" id="IPR005467">
    <property type="entry name" value="His_kinase_dom"/>
</dbReference>
<feature type="domain" description="HAMP" evidence="13">
    <location>
        <begin position="198"/>
        <end position="253"/>
    </location>
</feature>
<evidence type="ECO:0000256" key="2">
    <source>
        <dbReference type="ARBA" id="ARBA00004651"/>
    </source>
</evidence>
<name>A0ABW3UFU7_9BACL</name>
<evidence type="ECO:0000256" key="5">
    <source>
        <dbReference type="ARBA" id="ARBA00022553"/>
    </source>
</evidence>
<comment type="catalytic activity">
    <reaction evidence="1">
        <text>ATP + protein L-histidine = ADP + protein N-phospho-L-histidine.</text>
        <dbReference type="EC" id="2.7.13.3"/>
    </reaction>
</comment>
<keyword evidence="8 14" id="KW-0418">Kinase</keyword>
<gene>
    <name evidence="14" type="ORF">ACFQ4B_01485</name>
</gene>
<dbReference type="PANTHER" id="PTHR34220:SF7">
    <property type="entry name" value="SENSOR HISTIDINE KINASE YPDA"/>
    <property type="match status" value="1"/>
</dbReference>
<dbReference type="PROSITE" id="PS50885">
    <property type="entry name" value="HAMP"/>
    <property type="match status" value="1"/>
</dbReference>
<evidence type="ECO:0000256" key="3">
    <source>
        <dbReference type="ARBA" id="ARBA00012438"/>
    </source>
</evidence>
<dbReference type="PRINTS" id="PR00344">
    <property type="entry name" value="BCTRLSENSOR"/>
</dbReference>
<evidence type="ECO:0000259" key="12">
    <source>
        <dbReference type="PROSITE" id="PS50109"/>
    </source>
</evidence>
<dbReference type="SUPFAM" id="SSF158472">
    <property type="entry name" value="HAMP domain-like"/>
    <property type="match status" value="1"/>
</dbReference>
<sequence>MTIRTKLLLFIPLLVLLANAVTFFVFQSEKIVQTSYDRMMHRMLQYKQSAQTAEQTLKSLYGYLLNPEGTDTTELERGQAELAAIREELSAQLPSSLHPSELTSYVHMLDTLKEQEQASLSSSLEHSPSMALSHYEEAESTLGFIREAGQSLVDLELSSYQPAYQQLQVENNRLNRLGAAVFIVNTLLGIGLALWISGSITGPVRRLVRMAQRVSKGQLESASEAAPPRSEDELGILSDTFQQMMADLSALIEKDKESLEKDRLVKELELKALQSQIQPHFLFNTLNVLSKLALIEGAEKTSDLIVSMSNLLRYNLSKLDQPVTLKDELDHLKEYIAIQQARFRDRVRFEMDIDASALSAPIPALTIQPLVENAFLHGIERMEQGAMIRIAVWRDAEGVCLAVEDNGAGMSEDVRQRLLRLEGNVRPAVGEASEQAKKPSTGLGTANVFKRLQLLYGRNDLIHIESKPGEGTRILIRIPDRKESEPTDVSSVDSR</sequence>
<dbReference type="InterPro" id="IPR003660">
    <property type="entry name" value="HAMP_dom"/>
</dbReference>